<dbReference type="HOGENOM" id="CLU_556101_0_0_1"/>
<evidence type="ECO:0000256" key="1">
    <source>
        <dbReference type="SAM" id="MobiDB-lite"/>
    </source>
</evidence>
<feature type="compositionally biased region" description="Polar residues" evidence="1">
    <location>
        <begin position="235"/>
        <end position="246"/>
    </location>
</feature>
<proteinExistence type="predicted"/>
<feature type="region of interest" description="Disordered" evidence="1">
    <location>
        <begin position="103"/>
        <end position="132"/>
    </location>
</feature>
<dbReference type="EnsemblProtists" id="PYU1_T013185">
    <property type="protein sequence ID" value="PYU1_T013185"/>
    <property type="gene ID" value="PYU1_G013158"/>
</dbReference>
<evidence type="ECO:0000313" key="2">
    <source>
        <dbReference type="EnsemblProtists" id="PYU1_T013185"/>
    </source>
</evidence>
<organism evidence="2 3">
    <name type="scientific">Globisporangium ultimum (strain ATCC 200006 / CBS 805.95 / DAOM BR144)</name>
    <name type="common">Pythium ultimum</name>
    <dbReference type="NCBI Taxonomy" id="431595"/>
    <lineage>
        <taxon>Eukaryota</taxon>
        <taxon>Sar</taxon>
        <taxon>Stramenopiles</taxon>
        <taxon>Oomycota</taxon>
        <taxon>Peronosporomycetes</taxon>
        <taxon>Pythiales</taxon>
        <taxon>Pythiaceae</taxon>
        <taxon>Globisporangium</taxon>
    </lineage>
</organism>
<feature type="region of interest" description="Disordered" evidence="1">
    <location>
        <begin position="213"/>
        <end position="258"/>
    </location>
</feature>
<dbReference type="VEuPathDB" id="FungiDB:PYU1_G013158"/>
<keyword evidence="3" id="KW-1185">Reference proteome</keyword>
<feature type="region of interest" description="Disordered" evidence="1">
    <location>
        <begin position="49"/>
        <end position="74"/>
    </location>
</feature>
<feature type="region of interest" description="Disordered" evidence="1">
    <location>
        <begin position="148"/>
        <end position="176"/>
    </location>
</feature>
<reference evidence="3" key="2">
    <citation type="submission" date="2010-04" db="EMBL/GenBank/DDBJ databases">
        <authorList>
            <person name="Buell R."/>
            <person name="Hamilton J."/>
            <person name="Hostetler J."/>
        </authorList>
    </citation>
    <scope>NUCLEOTIDE SEQUENCE [LARGE SCALE GENOMIC DNA]</scope>
    <source>
        <strain evidence="3">DAOM:BR144</strain>
    </source>
</reference>
<dbReference type="InParanoid" id="K3X7I6"/>
<dbReference type="STRING" id="431595.K3X7I6"/>
<accession>K3X7I6</accession>
<evidence type="ECO:0000313" key="3">
    <source>
        <dbReference type="Proteomes" id="UP000019132"/>
    </source>
</evidence>
<evidence type="ECO:0008006" key="4">
    <source>
        <dbReference type="Google" id="ProtNLM"/>
    </source>
</evidence>
<feature type="compositionally biased region" description="Polar residues" evidence="1">
    <location>
        <begin position="63"/>
        <end position="73"/>
    </location>
</feature>
<protein>
    <recommendedName>
        <fullName evidence="4">Transcription factor Iwr1 domain-containing protein</fullName>
    </recommendedName>
</protein>
<feature type="compositionally biased region" description="Basic and acidic residues" evidence="1">
    <location>
        <begin position="159"/>
        <end position="169"/>
    </location>
</feature>
<name>K3X7I6_GLOUD</name>
<dbReference type="Proteomes" id="UP000019132">
    <property type="component" value="Unassembled WGS sequence"/>
</dbReference>
<dbReference type="eggNOG" id="KOG0589">
    <property type="taxonomic scope" value="Eukaryota"/>
</dbReference>
<feature type="region of interest" description="Disordered" evidence="1">
    <location>
        <begin position="412"/>
        <end position="448"/>
    </location>
</feature>
<dbReference type="EMBL" id="GL376577">
    <property type="status" value="NOT_ANNOTATED_CDS"/>
    <property type="molecule type" value="Genomic_DNA"/>
</dbReference>
<dbReference type="AlphaFoldDB" id="K3X7I6"/>
<reference evidence="2" key="3">
    <citation type="submission" date="2015-02" db="UniProtKB">
        <authorList>
            <consortium name="EnsemblProtists"/>
        </authorList>
    </citation>
    <scope>IDENTIFICATION</scope>
    <source>
        <strain evidence="2">DAOM BR144</strain>
    </source>
</reference>
<reference evidence="3" key="1">
    <citation type="journal article" date="2010" name="Genome Biol.">
        <title>Genome sequence of the necrotrophic plant pathogen Pythium ultimum reveals original pathogenicity mechanisms and effector repertoire.</title>
        <authorList>
            <person name="Levesque C.A."/>
            <person name="Brouwer H."/>
            <person name="Cano L."/>
            <person name="Hamilton J.P."/>
            <person name="Holt C."/>
            <person name="Huitema E."/>
            <person name="Raffaele S."/>
            <person name="Robideau G.P."/>
            <person name="Thines M."/>
            <person name="Win J."/>
            <person name="Zerillo M.M."/>
            <person name="Beakes G.W."/>
            <person name="Boore J.L."/>
            <person name="Busam D."/>
            <person name="Dumas B."/>
            <person name="Ferriera S."/>
            <person name="Fuerstenberg S.I."/>
            <person name="Gachon C.M."/>
            <person name="Gaulin E."/>
            <person name="Govers F."/>
            <person name="Grenville-Briggs L."/>
            <person name="Horner N."/>
            <person name="Hostetler J."/>
            <person name="Jiang R.H."/>
            <person name="Johnson J."/>
            <person name="Krajaejun T."/>
            <person name="Lin H."/>
            <person name="Meijer H.J."/>
            <person name="Moore B."/>
            <person name="Morris P."/>
            <person name="Phuntmart V."/>
            <person name="Puiu D."/>
            <person name="Shetty J."/>
            <person name="Stajich J.E."/>
            <person name="Tripathy S."/>
            <person name="Wawra S."/>
            <person name="van West P."/>
            <person name="Whitty B.R."/>
            <person name="Coutinho P.M."/>
            <person name="Henrissat B."/>
            <person name="Martin F."/>
            <person name="Thomas P.D."/>
            <person name="Tyler B.M."/>
            <person name="De Vries R.P."/>
            <person name="Kamoun S."/>
            <person name="Yandell M."/>
            <person name="Tisserat N."/>
            <person name="Buell C.R."/>
        </authorList>
    </citation>
    <scope>NUCLEOTIDE SEQUENCE</scope>
    <source>
        <strain evidence="3">DAOM:BR144</strain>
    </source>
</reference>
<sequence>MDQIFTIVYIRNHMQGLVASGGSLRVNSVARRPLGAPRRRLHANNMMRRGSIDNGRRRPRGIATSQSTSSSQWIPIVPFEEDNYQVERENDLELLDASILEESQLDIRPPERSRTPEPLVFSPNDDSKPTSVQPNALKQQLRAAYNASRAHAWAESEEDKVTSSHKMESENDDVEEDIDSRFQAEAEELMNPNFQNEYSEECMDSLQIYYGSNKKSKAKSSRREATASGSVRFPTRSSNRQTNHPNDSYDDGEEQRVSDFEHDGNRVLLRSKLAFGESQDGPIVAAYEQWGRSAAHDGAALHLEDASYDEEDADADGYDENMGIRESVLSLTESGILRQLEWEAESSYDGNSGDDYTSLSEYEAEENFYSDDSDFYAEENDTQYSDDFEDGDADVIEYANDEFTADDDVAHDAFDPELRPPQVARSSGGYAPTLSLSPTGKKAQKPPTEVQWVIRNAAQSLLQSHDDLTVA</sequence>